<reference evidence="4" key="1">
    <citation type="submission" date="2021-01" db="EMBL/GenBank/DDBJ databases">
        <authorList>
            <person name="Corre E."/>
            <person name="Pelletier E."/>
            <person name="Niang G."/>
            <person name="Scheremetjew M."/>
            <person name="Finn R."/>
            <person name="Kale V."/>
            <person name="Holt S."/>
            <person name="Cochrane G."/>
            <person name="Meng A."/>
            <person name="Brown T."/>
            <person name="Cohen L."/>
        </authorList>
    </citation>
    <scope>NUCLEOTIDE SEQUENCE</scope>
    <source>
        <strain evidence="4">CCMP645</strain>
    </source>
</reference>
<dbReference type="EMBL" id="HBIZ01008842">
    <property type="protein sequence ID" value="CAE0752581.1"/>
    <property type="molecule type" value="Transcribed_RNA"/>
</dbReference>
<organism evidence="4">
    <name type="scientific">Chrysotila carterae</name>
    <name type="common">Marine alga</name>
    <name type="synonym">Syracosphaera carterae</name>
    <dbReference type="NCBI Taxonomy" id="13221"/>
    <lineage>
        <taxon>Eukaryota</taxon>
        <taxon>Haptista</taxon>
        <taxon>Haptophyta</taxon>
        <taxon>Prymnesiophyceae</taxon>
        <taxon>Isochrysidales</taxon>
        <taxon>Isochrysidaceae</taxon>
        <taxon>Chrysotila</taxon>
    </lineage>
</organism>
<dbReference type="InterPro" id="IPR014710">
    <property type="entry name" value="RmlC-like_jellyroll"/>
</dbReference>
<dbReference type="InterPro" id="IPR002110">
    <property type="entry name" value="Ankyrin_rpt"/>
</dbReference>
<dbReference type="GO" id="GO:0005829">
    <property type="term" value="C:cytosol"/>
    <property type="evidence" value="ECO:0007669"/>
    <property type="project" value="TreeGrafter"/>
</dbReference>
<dbReference type="Pfam" id="PF12796">
    <property type="entry name" value="Ank_2"/>
    <property type="match status" value="1"/>
</dbReference>
<dbReference type="SMART" id="SM00248">
    <property type="entry name" value="ANK"/>
    <property type="match status" value="2"/>
</dbReference>
<dbReference type="Pfam" id="PF00027">
    <property type="entry name" value="cNMP_binding"/>
    <property type="match status" value="1"/>
</dbReference>
<dbReference type="PANTHER" id="PTHR11635">
    <property type="entry name" value="CAMP-DEPENDENT PROTEIN KINASE REGULATORY CHAIN"/>
    <property type="match status" value="1"/>
</dbReference>
<evidence type="ECO:0000256" key="2">
    <source>
        <dbReference type="SAM" id="MobiDB-lite"/>
    </source>
</evidence>
<dbReference type="GO" id="GO:0005952">
    <property type="term" value="C:cAMP-dependent protein kinase complex"/>
    <property type="evidence" value="ECO:0007669"/>
    <property type="project" value="InterPro"/>
</dbReference>
<name>A0A7S4ETX5_CHRCT</name>
<dbReference type="InterPro" id="IPR050503">
    <property type="entry name" value="cAMP-dep_PK_reg_su-like"/>
</dbReference>
<dbReference type="GO" id="GO:0004862">
    <property type="term" value="F:cAMP-dependent protein kinase inhibitor activity"/>
    <property type="evidence" value="ECO:0007669"/>
    <property type="project" value="TreeGrafter"/>
</dbReference>
<dbReference type="Gene3D" id="1.25.40.20">
    <property type="entry name" value="Ankyrin repeat-containing domain"/>
    <property type="match status" value="1"/>
</dbReference>
<dbReference type="Gene3D" id="2.60.120.10">
    <property type="entry name" value="Jelly Rolls"/>
    <property type="match status" value="1"/>
</dbReference>
<dbReference type="GO" id="GO:0034236">
    <property type="term" value="F:protein kinase A catalytic subunit binding"/>
    <property type="evidence" value="ECO:0007669"/>
    <property type="project" value="TreeGrafter"/>
</dbReference>
<feature type="repeat" description="ANK" evidence="1">
    <location>
        <begin position="222"/>
        <end position="254"/>
    </location>
</feature>
<dbReference type="PROSITE" id="PS50088">
    <property type="entry name" value="ANK_REPEAT"/>
    <property type="match status" value="1"/>
</dbReference>
<feature type="domain" description="Cyclic nucleotide-binding" evidence="3">
    <location>
        <begin position="335"/>
        <end position="442"/>
    </location>
</feature>
<keyword evidence="1" id="KW-0040">ANK repeat</keyword>
<dbReference type="InterPro" id="IPR000595">
    <property type="entry name" value="cNMP-bd_dom"/>
</dbReference>
<dbReference type="InterPro" id="IPR018488">
    <property type="entry name" value="cNMP-bd_CS"/>
</dbReference>
<feature type="region of interest" description="Disordered" evidence="2">
    <location>
        <begin position="280"/>
        <end position="299"/>
    </location>
</feature>
<dbReference type="PROSITE" id="PS00889">
    <property type="entry name" value="CNMP_BINDING_2"/>
    <property type="match status" value="1"/>
</dbReference>
<dbReference type="PROSITE" id="PS00888">
    <property type="entry name" value="CNMP_BINDING_1"/>
    <property type="match status" value="1"/>
</dbReference>
<protein>
    <recommendedName>
        <fullName evidence="3">Cyclic nucleotide-binding domain-containing protein</fullName>
    </recommendedName>
</protein>
<dbReference type="SUPFAM" id="SSF51206">
    <property type="entry name" value="cAMP-binding domain-like"/>
    <property type="match status" value="1"/>
</dbReference>
<dbReference type="SMART" id="SM00100">
    <property type="entry name" value="cNMP"/>
    <property type="match status" value="1"/>
</dbReference>
<evidence type="ECO:0000256" key="1">
    <source>
        <dbReference type="PROSITE-ProRule" id="PRU00023"/>
    </source>
</evidence>
<sequence>MESPESYLERAELRNMITELIEGICRERPNRLAPYAANWLLKRGAITDERVCKMTSSLGDWTSCSSVQLTSKGMLAYLTSMDVGPTLEHILEKLLNEQPQNPIEHMVQLLCQPIEGSSARQDVVAKHISSTAGTADTAEQLAEPLKSTSAAPSRENLDAFFEAIANGEVEAMAAKLDSGVPISATTDDGSTGLHIAAEGESGCVEELLRRRCPVDALGGPEVQRTALGVAVLYEDLAIVNLLLKAGASTNIPDSYGKTVLDYAQSCSDLDIKAALGAASSAPPAAPTRRPKGRRGSISSESIDARAGLDLSSIPFVPKSAEAKVRIKECVQDSILFQSLDEKTLEAVIMSMHGRQVQSGEALIKQGDDGDFFYVVDSGAFDCFVKDKEDAAEGLGALVTQYGPKTTFGELALMYNAPRAASIIATADSTVWAMERNTFRKVLVAHTSTTLLQKQSNHCVQ</sequence>
<dbReference type="GO" id="GO:0030552">
    <property type="term" value="F:cAMP binding"/>
    <property type="evidence" value="ECO:0007669"/>
    <property type="project" value="TreeGrafter"/>
</dbReference>
<dbReference type="PANTHER" id="PTHR11635:SF152">
    <property type="entry name" value="CAMP-DEPENDENT PROTEIN KINASE TYPE I REGULATORY SUBUNIT-RELATED"/>
    <property type="match status" value="1"/>
</dbReference>
<accession>A0A7S4ETX5</accession>
<dbReference type="PRINTS" id="PR00103">
    <property type="entry name" value="CAMPKINASE"/>
</dbReference>
<gene>
    <name evidence="4" type="ORF">PCAR00345_LOCUS5166</name>
</gene>
<dbReference type="InterPro" id="IPR018490">
    <property type="entry name" value="cNMP-bd_dom_sf"/>
</dbReference>
<proteinExistence type="predicted"/>
<dbReference type="InterPro" id="IPR036770">
    <property type="entry name" value="Ankyrin_rpt-contain_sf"/>
</dbReference>
<dbReference type="CDD" id="cd00038">
    <property type="entry name" value="CAP_ED"/>
    <property type="match status" value="1"/>
</dbReference>
<dbReference type="SUPFAM" id="SSF48403">
    <property type="entry name" value="Ankyrin repeat"/>
    <property type="match status" value="1"/>
</dbReference>
<evidence type="ECO:0000259" key="3">
    <source>
        <dbReference type="PROSITE" id="PS50042"/>
    </source>
</evidence>
<dbReference type="PROSITE" id="PS50042">
    <property type="entry name" value="CNMP_BINDING_3"/>
    <property type="match status" value="1"/>
</dbReference>
<dbReference type="AlphaFoldDB" id="A0A7S4ETX5"/>
<evidence type="ECO:0000313" key="4">
    <source>
        <dbReference type="EMBL" id="CAE0752581.1"/>
    </source>
</evidence>